<dbReference type="SUPFAM" id="SSF55681">
    <property type="entry name" value="Class II aaRS and biotin synthetases"/>
    <property type="match status" value="1"/>
</dbReference>
<dbReference type="GO" id="GO:0000049">
    <property type="term" value="F:tRNA binding"/>
    <property type="evidence" value="ECO:0007669"/>
    <property type="project" value="TreeGrafter"/>
</dbReference>
<reference evidence="12" key="1">
    <citation type="submission" date="2023-03" db="EMBL/GenBank/DDBJ databases">
        <authorList>
            <person name="Steffen K."/>
            <person name="Cardenas P."/>
        </authorList>
    </citation>
    <scope>NUCLEOTIDE SEQUENCE</scope>
</reference>
<dbReference type="InterPro" id="IPR012340">
    <property type="entry name" value="NA-bd_OB-fold"/>
</dbReference>
<evidence type="ECO:0000256" key="6">
    <source>
        <dbReference type="ARBA" id="ARBA00022840"/>
    </source>
</evidence>
<keyword evidence="4" id="KW-0479">Metal-binding</keyword>
<protein>
    <recommendedName>
        <fullName evidence="2">lysine--tRNA ligase</fullName>
        <ecNumber evidence="2">6.1.1.6</ecNumber>
    </recommendedName>
    <alternativeName>
        <fullName evidence="9">Lysyl-tRNA synthetase</fullName>
    </alternativeName>
</protein>
<dbReference type="Proteomes" id="UP001174909">
    <property type="component" value="Unassembled WGS sequence"/>
</dbReference>
<dbReference type="InterPro" id="IPR006195">
    <property type="entry name" value="aa-tRNA-synth_II"/>
</dbReference>
<comment type="caution">
    <text evidence="12">The sequence shown here is derived from an EMBL/GenBank/DDBJ whole genome shotgun (WGS) entry which is preliminary data.</text>
</comment>
<keyword evidence="3 12" id="KW-0436">Ligase</keyword>
<dbReference type="AlphaFoldDB" id="A0AA35QVP6"/>
<evidence type="ECO:0000256" key="10">
    <source>
        <dbReference type="ARBA" id="ARBA00048573"/>
    </source>
</evidence>
<comment type="similarity">
    <text evidence="1">Belongs to the class-II aminoacyl-tRNA synthetase family.</text>
</comment>
<evidence type="ECO:0000313" key="13">
    <source>
        <dbReference type="Proteomes" id="UP001174909"/>
    </source>
</evidence>
<organism evidence="12 13">
    <name type="scientific">Geodia barretti</name>
    <name type="common">Barrett's horny sponge</name>
    <dbReference type="NCBI Taxonomy" id="519541"/>
    <lineage>
        <taxon>Eukaryota</taxon>
        <taxon>Metazoa</taxon>
        <taxon>Porifera</taxon>
        <taxon>Demospongiae</taxon>
        <taxon>Heteroscleromorpha</taxon>
        <taxon>Tetractinellida</taxon>
        <taxon>Astrophorina</taxon>
        <taxon>Geodiidae</taxon>
        <taxon>Geodia</taxon>
    </lineage>
</organism>
<evidence type="ECO:0000256" key="9">
    <source>
        <dbReference type="ARBA" id="ARBA00030563"/>
    </source>
</evidence>
<dbReference type="InterPro" id="IPR044136">
    <property type="entry name" value="Lys-tRNA-ligase_II_N"/>
</dbReference>
<dbReference type="Gene3D" id="2.40.50.140">
    <property type="entry name" value="Nucleic acid-binding proteins"/>
    <property type="match status" value="1"/>
</dbReference>
<evidence type="ECO:0000259" key="11">
    <source>
        <dbReference type="PROSITE" id="PS50862"/>
    </source>
</evidence>
<dbReference type="EMBL" id="CASHTH010000178">
    <property type="protein sequence ID" value="CAI7993203.1"/>
    <property type="molecule type" value="Genomic_DNA"/>
</dbReference>
<keyword evidence="8" id="KW-0030">Aminoacyl-tRNA synthetase</keyword>
<dbReference type="CDD" id="cd04322">
    <property type="entry name" value="LysRS_N"/>
    <property type="match status" value="1"/>
</dbReference>
<dbReference type="InterPro" id="IPR045864">
    <property type="entry name" value="aa-tRNA-synth_II/BPL/LPL"/>
</dbReference>
<dbReference type="GO" id="GO:0005524">
    <property type="term" value="F:ATP binding"/>
    <property type="evidence" value="ECO:0007669"/>
    <property type="project" value="UniProtKB-KW"/>
</dbReference>
<sequence length="484" mass="54815">MGQAFLEESAGGKAAMTQSENELFQVRLEKLERIRQRGIEPYPHNYERTHTSAQAEELFAQAEAEQPENARTESVSVAGRIVAFRGMGRASFADLLDGDGHVQVMFRRNSLPDTYEMLDDLDIGDWLGVKGPLFRTRTGQMTVEAQEFTLLCKSLRSLPEKWHGLQDVEIRFRQRYLDLIANPEARRVAVMRSRIVSAIRRFMDGRGFIEVETPTLVPIAAGGMAHPRLIVGGLERVYEIGKIFRNEGLDLTHNPEFTSMESYEAFADYNDVMEMVEQMVYGVAQEVLGTAVVEFDGELIDFTPPWPRLSLREQIEHHSGIDFLEHPDIESMKSVMAEIGIDVSHQMSWPGLMDKLISSRVEDTLRQPCFLVDYPVGMSPLAKKKADSPLLVERFEGFVAGMEICNAFTELNDPVDQRQRFEEQETLRTQFAGEETDRLDEDFLVAIEHGMPPTGGLGIGIDRLTMLLSGHKTIREVVLFPQMR</sequence>
<dbReference type="GO" id="GO:0004824">
    <property type="term" value="F:lysine-tRNA ligase activity"/>
    <property type="evidence" value="ECO:0007669"/>
    <property type="project" value="UniProtKB-EC"/>
</dbReference>
<dbReference type="InterPro" id="IPR004365">
    <property type="entry name" value="NA-bd_OB_tRNA"/>
</dbReference>
<evidence type="ECO:0000256" key="2">
    <source>
        <dbReference type="ARBA" id="ARBA00013166"/>
    </source>
</evidence>
<dbReference type="InterPro" id="IPR002313">
    <property type="entry name" value="Lys-tRNA-ligase_II"/>
</dbReference>
<evidence type="ECO:0000256" key="1">
    <source>
        <dbReference type="ARBA" id="ARBA00008226"/>
    </source>
</evidence>
<dbReference type="GO" id="GO:0046872">
    <property type="term" value="F:metal ion binding"/>
    <property type="evidence" value="ECO:0007669"/>
    <property type="project" value="UniProtKB-KW"/>
</dbReference>
<dbReference type="HAMAP" id="MF_00252">
    <property type="entry name" value="Lys_tRNA_synth_class2"/>
    <property type="match status" value="1"/>
</dbReference>
<dbReference type="GO" id="GO:0005829">
    <property type="term" value="C:cytosol"/>
    <property type="evidence" value="ECO:0007669"/>
    <property type="project" value="TreeGrafter"/>
</dbReference>
<keyword evidence="7" id="KW-0648">Protein biosynthesis</keyword>
<evidence type="ECO:0000256" key="4">
    <source>
        <dbReference type="ARBA" id="ARBA00022723"/>
    </source>
</evidence>
<dbReference type="PANTHER" id="PTHR42918:SF15">
    <property type="entry name" value="LYSINE--TRNA LIGASE, CHLOROPLASTIC_MITOCHONDRIAL"/>
    <property type="match status" value="1"/>
</dbReference>
<keyword evidence="13" id="KW-1185">Reference proteome</keyword>
<evidence type="ECO:0000256" key="3">
    <source>
        <dbReference type="ARBA" id="ARBA00022598"/>
    </source>
</evidence>
<dbReference type="Pfam" id="PF00152">
    <property type="entry name" value="tRNA-synt_2"/>
    <property type="match status" value="2"/>
</dbReference>
<dbReference type="PROSITE" id="PS50862">
    <property type="entry name" value="AA_TRNA_LIGASE_II"/>
    <property type="match status" value="1"/>
</dbReference>
<proteinExistence type="inferred from homology"/>
<name>A0AA35QVP6_GEOBA</name>
<keyword evidence="6" id="KW-0067">ATP-binding</keyword>
<dbReference type="EC" id="6.1.1.6" evidence="2"/>
<dbReference type="SUPFAM" id="SSF50249">
    <property type="entry name" value="Nucleic acid-binding proteins"/>
    <property type="match status" value="1"/>
</dbReference>
<gene>
    <name evidence="12" type="ORF">GBAR_LOCUS1216</name>
</gene>
<evidence type="ECO:0000256" key="8">
    <source>
        <dbReference type="ARBA" id="ARBA00023146"/>
    </source>
</evidence>
<evidence type="ECO:0000256" key="5">
    <source>
        <dbReference type="ARBA" id="ARBA00022741"/>
    </source>
</evidence>
<evidence type="ECO:0000256" key="7">
    <source>
        <dbReference type="ARBA" id="ARBA00022917"/>
    </source>
</evidence>
<dbReference type="GO" id="GO:0006430">
    <property type="term" value="P:lysyl-tRNA aminoacylation"/>
    <property type="evidence" value="ECO:0007669"/>
    <property type="project" value="InterPro"/>
</dbReference>
<dbReference type="Pfam" id="PF01336">
    <property type="entry name" value="tRNA_anti-codon"/>
    <property type="match status" value="1"/>
</dbReference>
<accession>A0AA35QVP6</accession>
<dbReference type="FunFam" id="2.40.50.140:FF:000024">
    <property type="entry name" value="Lysine--tRNA ligase"/>
    <property type="match status" value="1"/>
</dbReference>
<evidence type="ECO:0000313" key="12">
    <source>
        <dbReference type="EMBL" id="CAI7993203.1"/>
    </source>
</evidence>
<feature type="domain" description="Aminoacyl-transfer RNA synthetases class-II family profile" evidence="11">
    <location>
        <begin position="235"/>
        <end position="481"/>
    </location>
</feature>
<dbReference type="PANTHER" id="PTHR42918">
    <property type="entry name" value="LYSYL-TRNA SYNTHETASE"/>
    <property type="match status" value="1"/>
</dbReference>
<dbReference type="Gene3D" id="3.30.930.10">
    <property type="entry name" value="Bira Bifunctional Protein, Domain 2"/>
    <property type="match status" value="1"/>
</dbReference>
<dbReference type="InterPro" id="IPR004364">
    <property type="entry name" value="Aa-tRNA-synt_II"/>
</dbReference>
<keyword evidence="5" id="KW-0547">Nucleotide-binding</keyword>
<comment type="catalytic activity">
    <reaction evidence="10">
        <text>tRNA(Lys) + L-lysine + ATP = L-lysyl-tRNA(Lys) + AMP + diphosphate</text>
        <dbReference type="Rhea" id="RHEA:20792"/>
        <dbReference type="Rhea" id="RHEA-COMP:9696"/>
        <dbReference type="Rhea" id="RHEA-COMP:9697"/>
        <dbReference type="ChEBI" id="CHEBI:30616"/>
        <dbReference type="ChEBI" id="CHEBI:32551"/>
        <dbReference type="ChEBI" id="CHEBI:33019"/>
        <dbReference type="ChEBI" id="CHEBI:78442"/>
        <dbReference type="ChEBI" id="CHEBI:78529"/>
        <dbReference type="ChEBI" id="CHEBI:456215"/>
        <dbReference type="EC" id="6.1.1.6"/>
    </reaction>
</comment>